<dbReference type="Gene3D" id="2.40.10.220">
    <property type="entry name" value="predicted glycosyltransferase like domains"/>
    <property type="match status" value="1"/>
</dbReference>
<accession>A0ABW4RPT5</accession>
<protein>
    <submittedName>
        <fullName evidence="2">Flagellar brake protein</fullName>
    </submittedName>
</protein>
<dbReference type="InterPro" id="IPR009875">
    <property type="entry name" value="PilZ_domain"/>
</dbReference>
<reference evidence="3" key="1">
    <citation type="journal article" date="2019" name="Int. J. Syst. Evol. Microbiol.">
        <title>The Global Catalogue of Microorganisms (GCM) 10K type strain sequencing project: providing services to taxonomists for standard genome sequencing and annotation.</title>
        <authorList>
            <consortium name="The Broad Institute Genomics Platform"/>
            <consortium name="The Broad Institute Genome Sequencing Center for Infectious Disease"/>
            <person name="Wu L."/>
            <person name="Ma J."/>
        </authorList>
    </citation>
    <scope>NUCLEOTIDE SEQUENCE [LARGE SCALE GENOMIC DNA]</scope>
    <source>
        <strain evidence="3">CCUG 54950</strain>
    </source>
</reference>
<dbReference type="Proteomes" id="UP001597233">
    <property type="component" value="Unassembled WGS sequence"/>
</dbReference>
<dbReference type="EMBL" id="JBHUEH010000032">
    <property type="protein sequence ID" value="MFD1887689.1"/>
    <property type="molecule type" value="Genomic_DNA"/>
</dbReference>
<proteinExistence type="predicted"/>
<gene>
    <name evidence="2" type="ORF">ACFSC9_19610</name>
</gene>
<keyword evidence="2" id="KW-0966">Cell projection</keyword>
<evidence type="ECO:0000313" key="2">
    <source>
        <dbReference type="EMBL" id="MFD1887689.1"/>
    </source>
</evidence>
<sequence>MKLQNYIFANQYLDVQDDEGNMFVGRVETFDEEFITLADITRLDYMSSSSEKVPLSEMMKKEVFAFFIGNNKMKYQFRTVITRANTDQFQIHLKSPAVEEIIKIQNRDYLRINTSLRCDLNVLEIEEEMQLQIYTHDISGGGLSFYSRQPIEYNKYTGTLYLYKGENEISLPFKADLVYMNQVDDQRYKIALKYSDIKEQHRNHIIRYAIQEQVRFRK</sequence>
<keyword evidence="3" id="KW-1185">Reference proteome</keyword>
<organism evidence="2 3">
    <name type="scientific">Paenibacillus wenxiniae</name>
    <dbReference type="NCBI Taxonomy" id="1636843"/>
    <lineage>
        <taxon>Bacteria</taxon>
        <taxon>Bacillati</taxon>
        <taxon>Bacillota</taxon>
        <taxon>Bacilli</taxon>
        <taxon>Bacillales</taxon>
        <taxon>Paenibacillaceae</taxon>
        <taxon>Paenibacillus</taxon>
    </lineage>
</organism>
<feature type="domain" description="PilZ" evidence="1">
    <location>
        <begin position="105"/>
        <end position="209"/>
    </location>
</feature>
<keyword evidence="2" id="KW-0969">Cilium</keyword>
<dbReference type="RefSeq" id="WP_347324013.1">
    <property type="nucleotide sequence ID" value="NZ_JBCGUH010000002.1"/>
</dbReference>
<name>A0ABW4RPT5_9BACL</name>
<keyword evidence="2" id="KW-0282">Flagellum</keyword>
<dbReference type="Pfam" id="PF07238">
    <property type="entry name" value="PilZ"/>
    <property type="match status" value="1"/>
</dbReference>
<evidence type="ECO:0000313" key="3">
    <source>
        <dbReference type="Proteomes" id="UP001597233"/>
    </source>
</evidence>
<evidence type="ECO:0000259" key="1">
    <source>
        <dbReference type="Pfam" id="PF07238"/>
    </source>
</evidence>
<comment type="caution">
    <text evidence="2">The sequence shown here is derived from an EMBL/GenBank/DDBJ whole genome shotgun (WGS) entry which is preliminary data.</text>
</comment>